<protein>
    <recommendedName>
        <fullName evidence="2">DUF7330 domain-containing protein</fullName>
    </recommendedName>
</protein>
<evidence type="ECO:0000313" key="3">
    <source>
        <dbReference type="EMBL" id="OCB90830.1"/>
    </source>
</evidence>
<feature type="region of interest" description="Disordered" evidence="1">
    <location>
        <begin position="20"/>
        <end position="137"/>
    </location>
</feature>
<accession>A0A9Q5I3M8</accession>
<sequence>MILLDELDINAKEKDVKWESLPPYSPRRSLRLPLVAAPTRDSTSIHAPSNERLRPRSVPPSVASSTYAQSQSSFTLSSSTSSQTLSVPLLPTPPPSAPLSGPGPSTSRPSSSHSSSFSSLPLSPQATRPPRHLRPSNNVFVKRDAAAITGSFLIDPALQVPECLLPDDPDVLLARNGSGKGKQKRTSLSLVTISGDISVDIWIREGCALHLQKRRQNGNKDPVRGRGDGRSFDGSNNNINSNGTSSHSASGSGNCDSADSAEYWRMDWTSPPPEMPWPDKTAECVDIDIRSETGSIEVRIHARSHQRLRIHATSAHGSVAVGIPRTFAGQIHSNAHTTASTTRSDSASTISSSSFLSTTTLSNNSSAISLPRFRSSSVAYIPSFGFTTSEKEKAASIANEIVGSIVTEFLPPGKAPVTFSSEVGDVVTIVTEHRKSGRGRYLVGDDPTRLISDHLGDRFFDELNLESYTGTLDVFYNDEIPQLRSDNGIITKILPW</sequence>
<feature type="region of interest" description="Disordered" evidence="1">
    <location>
        <begin position="214"/>
        <end position="256"/>
    </location>
</feature>
<proteinExistence type="predicted"/>
<dbReference type="Proteomes" id="UP000757232">
    <property type="component" value="Unassembled WGS sequence"/>
</dbReference>
<reference evidence="3" key="1">
    <citation type="submission" date="2016-06" db="EMBL/GenBank/DDBJ databases">
        <title>Draft Genome sequence of the fungus Inonotus baumii.</title>
        <authorList>
            <person name="Zhu H."/>
            <person name="Lin W."/>
        </authorList>
    </citation>
    <scope>NUCLEOTIDE SEQUENCE</scope>
    <source>
        <strain evidence="3">821</strain>
    </source>
</reference>
<evidence type="ECO:0000259" key="2">
    <source>
        <dbReference type="Pfam" id="PF24016"/>
    </source>
</evidence>
<dbReference type="EMBL" id="LNZH02000116">
    <property type="protein sequence ID" value="OCB90830.1"/>
    <property type="molecule type" value="Genomic_DNA"/>
</dbReference>
<feature type="compositionally biased region" description="Low complexity" evidence="1">
    <location>
        <begin position="232"/>
        <end position="256"/>
    </location>
</feature>
<organism evidence="3 4">
    <name type="scientific">Sanghuangporus baumii</name>
    <name type="common">Phellinus baumii</name>
    <dbReference type="NCBI Taxonomy" id="108892"/>
    <lineage>
        <taxon>Eukaryota</taxon>
        <taxon>Fungi</taxon>
        <taxon>Dikarya</taxon>
        <taxon>Basidiomycota</taxon>
        <taxon>Agaricomycotina</taxon>
        <taxon>Agaricomycetes</taxon>
        <taxon>Hymenochaetales</taxon>
        <taxon>Hymenochaetaceae</taxon>
        <taxon>Sanghuangporus</taxon>
    </lineage>
</organism>
<keyword evidence="4" id="KW-1185">Reference proteome</keyword>
<evidence type="ECO:0000313" key="4">
    <source>
        <dbReference type="Proteomes" id="UP000757232"/>
    </source>
</evidence>
<feature type="compositionally biased region" description="Low complexity" evidence="1">
    <location>
        <begin position="98"/>
        <end position="124"/>
    </location>
</feature>
<dbReference type="InterPro" id="IPR055754">
    <property type="entry name" value="DUF7330"/>
</dbReference>
<comment type="caution">
    <text evidence="3">The sequence shown here is derived from an EMBL/GenBank/DDBJ whole genome shotgun (WGS) entry which is preliminary data.</text>
</comment>
<feature type="domain" description="DUF7330" evidence="2">
    <location>
        <begin position="137"/>
        <end position="206"/>
    </location>
</feature>
<feature type="compositionally biased region" description="Low complexity" evidence="1">
    <location>
        <begin position="59"/>
        <end position="89"/>
    </location>
</feature>
<dbReference type="Pfam" id="PF24016">
    <property type="entry name" value="DUF7330"/>
    <property type="match status" value="2"/>
</dbReference>
<evidence type="ECO:0000256" key="1">
    <source>
        <dbReference type="SAM" id="MobiDB-lite"/>
    </source>
</evidence>
<name>A0A9Q5I3M8_SANBA</name>
<feature type="compositionally biased region" description="Basic and acidic residues" evidence="1">
    <location>
        <begin position="221"/>
        <end position="231"/>
    </location>
</feature>
<gene>
    <name evidence="3" type="ORF">A7U60_g1940</name>
</gene>
<feature type="domain" description="DUF7330" evidence="2">
    <location>
        <begin position="280"/>
        <end position="345"/>
    </location>
</feature>
<dbReference type="AlphaFoldDB" id="A0A9Q5I3M8"/>
<dbReference type="OrthoDB" id="5289249at2759"/>